<protein>
    <submittedName>
        <fullName evidence="1">Uncharacterized protein</fullName>
    </submittedName>
</protein>
<name>A0A4Q9VUQ6_9HYPH</name>
<dbReference type="RefSeq" id="WP_131306680.1">
    <property type="nucleotide sequence ID" value="NZ_SJFN01000005.1"/>
</dbReference>
<keyword evidence="2" id="KW-1185">Reference proteome</keyword>
<proteinExistence type="predicted"/>
<gene>
    <name evidence="1" type="ORF">EYW49_04585</name>
</gene>
<dbReference type="EMBL" id="SJFN01000005">
    <property type="protein sequence ID" value="TBW39951.1"/>
    <property type="molecule type" value="Genomic_DNA"/>
</dbReference>
<comment type="caution">
    <text evidence="1">The sequence shown here is derived from an EMBL/GenBank/DDBJ whole genome shotgun (WGS) entry which is preliminary data.</text>
</comment>
<dbReference type="OrthoDB" id="7269818at2"/>
<dbReference type="AlphaFoldDB" id="A0A4Q9VUQ6"/>
<reference evidence="1 2" key="1">
    <citation type="submission" date="2019-02" db="EMBL/GenBank/DDBJ databases">
        <title>Siculibacillus lacustris gen. nov., sp. nov., a new rosette-forming bacterium isolated from a freshwater crater lake (Lake St. Ana, Romania).</title>
        <authorList>
            <person name="Felfoldi T."/>
            <person name="Marton Z."/>
            <person name="Szabo A."/>
            <person name="Mentes A."/>
            <person name="Boka K."/>
            <person name="Marialigeti K."/>
            <person name="Mathe I."/>
            <person name="Koncz M."/>
            <person name="Schumann P."/>
            <person name="Toth E."/>
        </authorList>
    </citation>
    <scope>NUCLEOTIDE SEQUENCE [LARGE SCALE GENOMIC DNA]</scope>
    <source>
        <strain evidence="1 2">SA-279</strain>
    </source>
</reference>
<evidence type="ECO:0000313" key="1">
    <source>
        <dbReference type="EMBL" id="TBW39951.1"/>
    </source>
</evidence>
<accession>A0A4Q9VUQ6</accession>
<sequence>MTDSPTTPTAPTAPTLRIFGFCWFHRATYARDRGLMTDPEVLFETFDQWLKSARQIEREISARGDKVVRIGFDPTEFLLFCATRGLKPDEQSRAAWAAQEVRKKYTETR</sequence>
<evidence type="ECO:0000313" key="2">
    <source>
        <dbReference type="Proteomes" id="UP000292781"/>
    </source>
</evidence>
<organism evidence="1 2">
    <name type="scientific">Siculibacillus lacustris</name>
    <dbReference type="NCBI Taxonomy" id="1549641"/>
    <lineage>
        <taxon>Bacteria</taxon>
        <taxon>Pseudomonadati</taxon>
        <taxon>Pseudomonadota</taxon>
        <taxon>Alphaproteobacteria</taxon>
        <taxon>Hyphomicrobiales</taxon>
        <taxon>Ancalomicrobiaceae</taxon>
        <taxon>Siculibacillus</taxon>
    </lineage>
</organism>
<dbReference type="Proteomes" id="UP000292781">
    <property type="component" value="Unassembled WGS sequence"/>
</dbReference>